<feature type="signal peptide" evidence="2">
    <location>
        <begin position="1"/>
        <end position="19"/>
    </location>
</feature>
<dbReference type="Gene3D" id="1.20.1600.10">
    <property type="entry name" value="Outer membrane efflux proteins (OEP)"/>
    <property type="match status" value="1"/>
</dbReference>
<sequence>MRKYKILILLLLIIQRISAQDSRVIKMTPEQIEAQFLDQNLELIAEKMNIDIADASIIQAKLWENPSFELGDVNLWTTKAQRNTEELSPIIGKSLRTQFSLELSQLIQTARKRGKLINREKVSKEIAIQDFEDVLRGLKLELRTSIQEIIYLQNYQKILQHQEDLLKGLIQAYKNQVQQGNIAKNELVRLQSSLLEISNELYEVKTEFNEQQKTLKTLLNFQPEVSIEIEETTEKLLKDPQNIHLEQLLQNALENRADVKKANLQIDYSDKDLIYEKAQRVPDITFSANYDRASGVWKDYVGFGVSFDLPLLNKNQGNIKAAQFAKKQSEFMAVQQMNLAQHELVEAYNNYEETYKLSKEIEKEDLTKDLDFMIDAYTRNLKNRNISMVEYMDFMEAYKENKQTMLTINKNMFIQFENLQYAAGVELK</sequence>
<dbReference type="InterPro" id="IPR003423">
    <property type="entry name" value="OMP_efflux"/>
</dbReference>
<keyword evidence="2" id="KW-0732">Signal</keyword>
<dbReference type="Pfam" id="PF02321">
    <property type="entry name" value="OEP"/>
    <property type="match status" value="1"/>
</dbReference>
<dbReference type="PANTHER" id="PTHR30203">
    <property type="entry name" value="OUTER MEMBRANE CATION EFFLUX PROTEIN"/>
    <property type="match status" value="1"/>
</dbReference>
<dbReference type="GO" id="GO:0015562">
    <property type="term" value="F:efflux transmembrane transporter activity"/>
    <property type="evidence" value="ECO:0007669"/>
    <property type="project" value="InterPro"/>
</dbReference>
<evidence type="ECO:0000256" key="1">
    <source>
        <dbReference type="ARBA" id="ARBA00007613"/>
    </source>
</evidence>
<evidence type="ECO:0000313" key="3">
    <source>
        <dbReference type="EMBL" id="TWP28956.1"/>
    </source>
</evidence>
<comment type="caution">
    <text evidence="3">The sequence shown here is derived from an EMBL/GenBank/DDBJ whole genome shotgun (WGS) entry which is preliminary data.</text>
</comment>
<evidence type="ECO:0000256" key="2">
    <source>
        <dbReference type="SAM" id="SignalP"/>
    </source>
</evidence>
<dbReference type="EMBL" id="SELH01000016">
    <property type="protein sequence ID" value="TWP28956.1"/>
    <property type="molecule type" value="Genomic_DNA"/>
</dbReference>
<proteinExistence type="inferred from homology"/>
<dbReference type="RefSeq" id="WP_146291991.1">
    <property type="nucleotide sequence ID" value="NZ_SELH01000016.1"/>
</dbReference>
<evidence type="ECO:0000313" key="4">
    <source>
        <dbReference type="Proteomes" id="UP000319499"/>
    </source>
</evidence>
<gene>
    <name evidence="3" type="ORF">ETU09_03725</name>
</gene>
<feature type="chain" id="PRO_5022241854" evidence="2">
    <location>
        <begin position="20"/>
        <end position="428"/>
    </location>
</feature>
<comment type="similarity">
    <text evidence="1">Belongs to the outer membrane factor (OMF) (TC 1.B.17) family.</text>
</comment>
<dbReference type="AlphaFoldDB" id="A0A563DFC9"/>
<reference evidence="3 4" key="1">
    <citation type="submission" date="2019-02" db="EMBL/GenBank/DDBJ databases">
        <title>Apibacter muscae sp. nov.: a novel member of the house fly microbiota.</title>
        <authorList>
            <person name="Park R."/>
        </authorList>
    </citation>
    <scope>NUCLEOTIDE SEQUENCE [LARGE SCALE GENOMIC DNA]</scope>
    <source>
        <strain evidence="3 4">AL1</strain>
    </source>
</reference>
<organism evidence="3 4">
    <name type="scientific">Apibacter muscae</name>
    <dbReference type="NCBI Taxonomy" id="2509004"/>
    <lineage>
        <taxon>Bacteria</taxon>
        <taxon>Pseudomonadati</taxon>
        <taxon>Bacteroidota</taxon>
        <taxon>Flavobacteriia</taxon>
        <taxon>Flavobacteriales</taxon>
        <taxon>Weeksellaceae</taxon>
        <taxon>Apibacter</taxon>
    </lineage>
</organism>
<name>A0A563DFC9_9FLAO</name>
<dbReference type="Proteomes" id="UP000319499">
    <property type="component" value="Unassembled WGS sequence"/>
</dbReference>
<accession>A0A563DFC9</accession>
<dbReference type="PANTHER" id="PTHR30203:SF23">
    <property type="entry name" value="OUTER MEMBRANE EFFLUX PROTEIN"/>
    <property type="match status" value="1"/>
</dbReference>
<dbReference type="OrthoDB" id="9791261at2"/>
<dbReference type="SUPFAM" id="SSF56954">
    <property type="entry name" value="Outer membrane efflux proteins (OEP)"/>
    <property type="match status" value="1"/>
</dbReference>
<keyword evidence="4" id="KW-1185">Reference proteome</keyword>
<dbReference type="InterPro" id="IPR010131">
    <property type="entry name" value="MdtP/NodT-like"/>
</dbReference>
<protein>
    <submittedName>
        <fullName evidence="3">TolC family protein</fullName>
    </submittedName>
</protein>